<evidence type="ECO:0000256" key="9">
    <source>
        <dbReference type="ARBA" id="ARBA00023136"/>
    </source>
</evidence>
<dbReference type="PANTHER" id="PTHR21266:SF32">
    <property type="entry name" value="CHOLESTEROL 7-DESATURASE NVD"/>
    <property type="match status" value="1"/>
</dbReference>
<gene>
    <name evidence="11" type="primary">jerL</name>
</gene>
<keyword evidence="6" id="KW-0560">Oxidoreductase</keyword>
<sequence length="356" mass="40143">MCYGLAMHAAPARDLIRHFHPVLPASKLGRKPVRVVLAGNAYALFRDEQGRPAALADACPHRLAPLSQGRVRPDGRLECPYHGWHFDAEGRGACPSQPSLTRCDTRSFQLVEQLGYLWLAHRDTPRSALPELDFSSDGFEYAGTFSHLAPAPLHVIFDNSSEDEHTPFVHGRLGWTPEDAARIDFSCDVFEDRTEVKYSAPQRPSTLARLMLLQPGDTFHNQWVTRFSPVYTVYTSWWTAQNGMERPVVARAGIFFVPETERTTFVRAFLFVKITDPRFRPLLPVVKSAAIALSWKEIRDDVKFIPHVADTPFEMKGMRLNKYDATLVHNHRLMRSIYFGETRGEAEGTGVGHASA</sequence>
<dbReference type="Pfam" id="PF00355">
    <property type="entry name" value="Rieske"/>
    <property type="match status" value="1"/>
</dbReference>
<dbReference type="GO" id="GO:0016491">
    <property type="term" value="F:oxidoreductase activity"/>
    <property type="evidence" value="ECO:0007669"/>
    <property type="project" value="UniProtKB-KW"/>
</dbReference>
<name>A1YBU2_SORCE</name>
<keyword evidence="5" id="KW-1133">Transmembrane helix</keyword>
<evidence type="ECO:0000259" key="10">
    <source>
        <dbReference type="PROSITE" id="PS51296"/>
    </source>
</evidence>
<dbReference type="InterPro" id="IPR017941">
    <property type="entry name" value="Rieske_2Fe-2S"/>
</dbReference>
<evidence type="ECO:0000256" key="6">
    <source>
        <dbReference type="ARBA" id="ARBA00023002"/>
    </source>
</evidence>
<dbReference type="Gene3D" id="2.102.10.10">
    <property type="entry name" value="Rieske [2Fe-2S] iron-sulphur domain"/>
    <property type="match status" value="1"/>
</dbReference>
<keyword evidence="8" id="KW-0411">Iron-sulfur</keyword>
<dbReference type="SUPFAM" id="SSF50022">
    <property type="entry name" value="ISP domain"/>
    <property type="match status" value="1"/>
</dbReference>
<organism evidence="11">
    <name type="scientific">Sorangium cellulosum</name>
    <name type="common">Polyangium cellulosum</name>
    <dbReference type="NCBI Taxonomy" id="56"/>
    <lineage>
        <taxon>Bacteria</taxon>
        <taxon>Pseudomonadati</taxon>
        <taxon>Myxococcota</taxon>
        <taxon>Polyangia</taxon>
        <taxon>Polyangiales</taxon>
        <taxon>Polyangiaceae</taxon>
        <taxon>Sorangium</taxon>
    </lineage>
</organism>
<reference evidence="11" key="1">
    <citation type="journal article" date="2006" name="Chem. Biol.">
        <title>Analysis of the ambruticin and jerangolid gene clusters of Sorangium cellulosum reveals unusual mechanisms of polyketide biosynthesis.</title>
        <authorList>
            <person name="Julien B."/>
            <person name="Tian Z.Q."/>
            <person name="Reid R."/>
            <person name="Reeves C.D."/>
        </authorList>
    </citation>
    <scope>NUCLEOTIDE SEQUENCE</scope>
    <source>
        <strain evidence="11">So ce307</strain>
    </source>
</reference>
<keyword evidence="7" id="KW-0408">Iron</keyword>
<keyword evidence="2" id="KW-0812">Transmembrane</keyword>
<feature type="domain" description="Rieske" evidence="10">
    <location>
        <begin position="19"/>
        <end position="119"/>
    </location>
</feature>
<evidence type="ECO:0000256" key="2">
    <source>
        <dbReference type="ARBA" id="ARBA00022692"/>
    </source>
</evidence>
<keyword evidence="9" id="KW-0472">Membrane</keyword>
<dbReference type="GO" id="GO:0051537">
    <property type="term" value="F:2 iron, 2 sulfur cluster binding"/>
    <property type="evidence" value="ECO:0007669"/>
    <property type="project" value="UniProtKB-KW"/>
</dbReference>
<keyword evidence="3" id="KW-0001">2Fe-2S</keyword>
<protein>
    <submittedName>
        <fullName evidence="11">JerL</fullName>
    </submittedName>
</protein>
<evidence type="ECO:0000256" key="8">
    <source>
        <dbReference type="ARBA" id="ARBA00023014"/>
    </source>
</evidence>
<dbReference type="AlphaFoldDB" id="A1YBU2"/>
<dbReference type="Pfam" id="PF19112">
    <property type="entry name" value="VanA_C"/>
    <property type="match status" value="1"/>
</dbReference>
<dbReference type="InterPro" id="IPR050584">
    <property type="entry name" value="Cholesterol_7-desaturase"/>
</dbReference>
<keyword evidence="4" id="KW-0479">Metal-binding</keyword>
<dbReference type="PROSITE" id="PS51296">
    <property type="entry name" value="RIESKE"/>
    <property type="match status" value="1"/>
</dbReference>
<dbReference type="InterPro" id="IPR044043">
    <property type="entry name" value="VanA_C_cat"/>
</dbReference>
<dbReference type="GO" id="GO:0005737">
    <property type="term" value="C:cytoplasm"/>
    <property type="evidence" value="ECO:0007669"/>
    <property type="project" value="TreeGrafter"/>
</dbReference>
<dbReference type="Gene3D" id="3.90.380.10">
    <property type="entry name" value="Naphthalene 1,2-dioxygenase Alpha Subunit, Chain A, domain 1"/>
    <property type="match status" value="1"/>
</dbReference>
<evidence type="ECO:0000256" key="5">
    <source>
        <dbReference type="ARBA" id="ARBA00022989"/>
    </source>
</evidence>
<dbReference type="PANTHER" id="PTHR21266">
    <property type="entry name" value="IRON-SULFUR DOMAIN CONTAINING PROTEIN"/>
    <property type="match status" value="1"/>
</dbReference>
<dbReference type="SUPFAM" id="SSF55961">
    <property type="entry name" value="Bet v1-like"/>
    <property type="match status" value="1"/>
</dbReference>
<comment type="subcellular location">
    <subcellularLocation>
        <location evidence="1">Membrane</location>
    </subcellularLocation>
</comment>
<evidence type="ECO:0000256" key="7">
    <source>
        <dbReference type="ARBA" id="ARBA00023004"/>
    </source>
</evidence>
<evidence type="ECO:0000256" key="4">
    <source>
        <dbReference type="ARBA" id="ARBA00022723"/>
    </source>
</evidence>
<dbReference type="GO" id="GO:0016020">
    <property type="term" value="C:membrane"/>
    <property type="evidence" value="ECO:0007669"/>
    <property type="project" value="UniProtKB-SubCell"/>
</dbReference>
<evidence type="ECO:0000256" key="3">
    <source>
        <dbReference type="ARBA" id="ARBA00022714"/>
    </source>
</evidence>
<dbReference type="GO" id="GO:0046872">
    <property type="term" value="F:metal ion binding"/>
    <property type="evidence" value="ECO:0007669"/>
    <property type="project" value="UniProtKB-KW"/>
</dbReference>
<accession>A1YBU2</accession>
<dbReference type="InterPro" id="IPR036922">
    <property type="entry name" value="Rieske_2Fe-2S_sf"/>
</dbReference>
<proteinExistence type="predicted"/>
<evidence type="ECO:0000313" key="11">
    <source>
        <dbReference type="EMBL" id="ABK32295.1"/>
    </source>
</evidence>
<dbReference type="EMBL" id="DQ897668">
    <property type="protein sequence ID" value="ABK32295.1"/>
    <property type="molecule type" value="Genomic_DNA"/>
</dbReference>
<evidence type="ECO:0000256" key="1">
    <source>
        <dbReference type="ARBA" id="ARBA00004370"/>
    </source>
</evidence>